<feature type="region of interest" description="Disordered" evidence="1">
    <location>
        <begin position="251"/>
        <end position="288"/>
    </location>
</feature>
<reference evidence="3 4" key="1">
    <citation type="submission" date="2020-06" db="EMBL/GenBank/DDBJ databases">
        <title>Haloterrigena sp. nov., an extremely halophilic archaeon isolated from a saline sediment.</title>
        <authorList>
            <person name="Liu B.-B."/>
        </authorList>
    </citation>
    <scope>NUCLEOTIDE SEQUENCE [LARGE SCALE GENOMIC DNA]</scope>
    <source>
        <strain evidence="3 4">SYSU A558-1</strain>
    </source>
</reference>
<feature type="transmembrane region" description="Helical" evidence="2">
    <location>
        <begin position="168"/>
        <end position="192"/>
    </location>
</feature>
<name>A0ABX2L6S0_9EURY</name>
<protein>
    <submittedName>
        <fullName evidence="3">Uncharacterized protein</fullName>
    </submittedName>
</protein>
<proteinExistence type="predicted"/>
<feature type="transmembrane region" description="Helical" evidence="2">
    <location>
        <begin position="198"/>
        <end position="220"/>
    </location>
</feature>
<gene>
    <name evidence="3" type="ORF">HTZ84_01895</name>
</gene>
<evidence type="ECO:0000313" key="4">
    <source>
        <dbReference type="Proteomes" id="UP001016761"/>
    </source>
</evidence>
<comment type="caution">
    <text evidence="3">The sequence shown here is derived from an EMBL/GenBank/DDBJ whole genome shotgun (WGS) entry which is preliminary data.</text>
</comment>
<dbReference type="Proteomes" id="UP001016761">
    <property type="component" value="Unassembled WGS sequence"/>
</dbReference>
<feature type="region of interest" description="Disordered" evidence="1">
    <location>
        <begin position="1"/>
        <end position="23"/>
    </location>
</feature>
<evidence type="ECO:0000256" key="1">
    <source>
        <dbReference type="SAM" id="MobiDB-lite"/>
    </source>
</evidence>
<evidence type="ECO:0000256" key="2">
    <source>
        <dbReference type="SAM" id="Phobius"/>
    </source>
</evidence>
<keyword evidence="2" id="KW-0812">Transmembrane</keyword>
<sequence length="288" mass="30650">MSGRERTDESAGDEAIGTATDGTNDLDAETVAVAREELQRTFDYQVERLQEIDAKAIEILKANLLLIGLVVTGGSIVFQTDIHIMAFANLFTIAGGVLLLVSTGLAGVTYTASNLRGGVDTDAVEVALASARADPETRAGTAQFEERLLRSYGRWIEYNARVTAVNDMFATITVLMVIASLVYVTAGIAVGAAGTSRIVSVLSFLVLTAVLAWLGAFAYYMDHLGVSEESWEGTFDGVRLSKGVTRKRGLSTLRTMRSERDEAEADEAEAGADGAEADGAKARTNPLD</sequence>
<accession>A0ABX2L6S0</accession>
<dbReference type="EMBL" id="JABUQZ010000001">
    <property type="protein sequence ID" value="NUC71075.1"/>
    <property type="molecule type" value="Genomic_DNA"/>
</dbReference>
<feature type="compositionally biased region" description="Acidic residues" evidence="1">
    <location>
        <begin position="261"/>
        <end position="270"/>
    </location>
</feature>
<keyword evidence="2" id="KW-0472">Membrane</keyword>
<evidence type="ECO:0000313" key="3">
    <source>
        <dbReference type="EMBL" id="NUC71075.1"/>
    </source>
</evidence>
<keyword evidence="4" id="KW-1185">Reference proteome</keyword>
<feature type="transmembrane region" description="Helical" evidence="2">
    <location>
        <begin position="84"/>
        <end position="108"/>
    </location>
</feature>
<keyword evidence="2" id="KW-1133">Transmembrane helix</keyword>
<organism evidence="3 4">
    <name type="scientific">Haloterrigena gelatinilytica</name>
    <dbReference type="NCBI Taxonomy" id="2741724"/>
    <lineage>
        <taxon>Archaea</taxon>
        <taxon>Methanobacteriati</taxon>
        <taxon>Methanobacteriota</taxon>
        <taxon>Stenosarchaea group</taxon>
        <taxon>Halobacteria</taxon>
        <taxon>Halobacteriales</taxon>
        <taxon>Natrialbaceae</taxon>
        <taxon>Haloterrigena</taxon>
    </lineage>
</organism>
<dbReference type="RefSeq" id="WP_174679131.1">
    <property type="nucleotide sequence ID" value="NZ_JABUQZ010000001.1"/>
</dbReference>
<feature type="transmembrane region" description="Helical" evidence="2">
    <location>
        <begin position="59"/>
        <end position="78"/>
    </location>
</feature>